<gene>
    <name evidence="2" type="ORF">MNBD_UNCLBAC01-1055</name>
</gene>
<dbReference type="EMBL" id="UOGJ01000074">
    <property type="protein sequence ID" value="VAX35867.1"/>
    <property type="molecule type" value="Genomic_DNA"/>
</dbReference>
<name>A0A3B1E222_9ZZZZ</name>
<keyword evidence="1" id="KW-0472">Membrane</keyword>
<evidence type="ECO:0000313" key="2">
    <source>
        <dbReference type="EMBL" id="VAX35867.1"/>
    </source>
</evidence>
<evidence type="ECO:0000256" key="1">
    <source>
        <dbReference type="SAM" id="Phobius"/>
    </source>
</evidence>
<dbReference type="AlphaFoldDB" id="A0A3B1E222"/>
<keyword evidence="1" id="KW-0812">Transmembrane</keyword>
<keyword evidence="1" id="KW-1133">Transmembrane helix</keyword>
<organism evidence="2">
    <name type="scientific">hydrothermal vent metagenome</name>
    <dbReference type="NCBI Taxonomy" id="652676"/>
    <lineage>
        <taxon>unclassified sequences</taxon>
        <taxon>metagenomes</taxon>
        <taxon>ecological metagenomes</taxon>
    </lineage>
</organism>
<reference evidence="2" key="1">
    <citation type="submission" date="2018-06" db="EMBL/GenBank/DDBJ databases">
        <authorList>
            <person name="Zhirakovskaya E."/>
        </authorList>
    </citation>
    <scope>NUCLEOTIDE SEQUENCE</scope>
</reference>
<accession>A0A3B1E222</accession>
<sequence>MKKYKIRILIGSIIPLISIFLFPFLNIKTSIALFVYMIFMFGGYLLVISLPEKDKSYFDDKKYGCH</sequence>
<proteinExistence type="predicted"/>
<protein>
    <submittedName>
        <fullName evidence="2">Uncharacterized protein</fullName>
    </submittedName>
</protein>
<feature type="transmembrane region" description="Helical" evidence="1">
    <location>
        <begin position="7"/>
        <end position="25"/>
    </location>
</feature>
<feature type="transmembrane region" description="Helical" evidence="1">
    <location>
        <begin position="31"/>
        <end position="51"/>
    </location>
</feature>